<reference evidence="4" key="1">
    <citation type="submission" date="2022-11" db="UniProtKB">
        <authorList>
            <consortium name="WormBaseParasite"/>
        </authorList>
    </citation>
    <scope>IDENTIFICATION</scope>
</reference>
<sequence length="96" mass="11177">MAMHNQFRSPQNPVVPRNSLFLAMTEDPQRLTREKMAEYLADREKFDCVVTIFHAKVAQKSYGNEKRLVTWLVDTYLLSGLLVVAIMKEVVKYFLP</sequence>
<dbReference type="InterPro" id="IPR015351">
    <property type="entry name" value="RBP-J/Cbf11/Cbf12_DNA-bd"/>
</dbReference>
<dbReference type="InterPro" id="IPR040159">
    <property type="entry name" value="CLS_fam"/>
</dbReference>
<keyword evidence="3" id="KW-1185">Reference proteome</keyword>
<dbReference type="Gene3D" id="2.60.40.1450">
    <property type="entry name" value="LAG1, DNA binding domain"/>
    <property type="match status" value="1"/>
</dbReference>
<accession>A0A914QE17</accession>
<protein>
    <submittedName>
        <fullName evidence="4">RBP-J/Cbf11/Cbf12 DNA binding domain-containing protein</fullName>
    </submittedName>
</protein>
<dbReference type="Pfam" id="PF09271">
    <property type="entry name" value="LAG1-DNAbind"/>
    <property type="match status" value="1"/>
</dbReference>
<keyword evidence="1" id="KW-0472">Membrane</keyword>
<evidence type="ECO:0000313" key="3">
    <source>
        <dbReference type="Proteomes" id="UP000887578"/>
    </source>
</evidence>
<dbReference type="AlphaFoldDB" id="A0A914QE17"/>
<organism evidence="3 4">
    <name type="scientific">Panagrolaimus davidi</name>
    <dbReference type="NCBI Taxonomy" id="227884"/>
    <lineage>
        <taxon>Eukaryota</taxon>
        <taxon>Metazoa</taxon>
        <taxon>Ecdysozoa</taxon>
        <taxon>Nematoda</taxon>
        <taxon>Chromadorea</taxon>
        <taxon>Rhabditida</taxon>
        <taxon>Tylenchina</taxon>
        <taxon>Panagrolaimomorpha</taxon>
        <taxon>Panagrolaimoidea</taxon>
        <taxon>Panagrolaimidae</taxon>
        <taxon>Panagrolaimus</taxon>
    </lineage>
</organism>
<dbReference type="InterPro" id="IPR037095">
    <property type="entry name" value="RBP-J/Cbf11_DNA-bd_sf"/>
</dbReference>
<dbReference type="WBParaSite" id="PDA_v2.g25431.t1">
    <property type="protein sequence ID" value="PDA_v2.g25431.t1"/>
    <property type="gene ID" value="PDA_v2.g25431"/>
</dbReference>
<feature type="domain" description="RBP-J/Cbf11/Cbf12 DNA binding" evidence="2">
    <location>
        <begin position="50"/>
        <end position="68"/>
    </location>
</feature>
<dbReference type="GO" id="GO:0003677">
    <property type="term" value="F:DNA binding"/>
    <property type="evidence" value="ECO:0007669"/>
    <property type="project" value="InterPro"/>
</dbReference>
<keyword evidence="1" id="KW-1133">Transmembrane helix</keyword>
<dbReference type="Proteomes" id="UP000887578">
    <property type="component" value="Unplaced"/>
</dbReference>
<proteinExistence type="predicted"/>
<evidence type="ECO:0000256" key="1">
    <source>
        <dbReference type="SAM" id="Phobius"/>
    </source>
</evidence>
<dbReference type="PANTHER" id="PTHR10665">
    <property type="entry name" value="RECOMBINING BINDING PROTEIN SUPPRESSOR OF HAIRLESS"/>
    <property type="match status" value="1"/>
</dbReference>
<evidence type="ECO:0000313" key="4">
    <source>
        <dbReference type="WBParaSite" id="PDA_v2.g25431.t1"/>
    </source>
</evidence>
<dbReference type="GO" id="GO:0005634">
    <property type="term" value="C:nucleus"/>
    <property type="evidence" value="ECO:0007669"/>
    <property type="project" value="InterPro"/>
</dbReference>
<feature type="transmembrane region" description="Helical" evidence="1">
    <location>
        <begin position="68"/>
        <end position="87"/>
    </location>
</feature>
<dbReference type="SUPFAM" id="SSF49417">
    <property type="entry name" value="p53-like transcription factors"/>
    <property type="match status" value="1"/>
</dbReference>
<dbReference type="InterPro" id="IPR008967">
    <property type="entry name" value="p53-like_TF_DNA-bd_sf"/>
</dbReference>
<evidence type="ECO:0000259" key="2">
    <source>
        <dbReference type="Pfam" id="PF09271"/>
    </source>
</evidence>
<keyword evidence="1" id="KW-0812">Transmembrane</keyword>
<dbReference type="GO" id="GO:0001228">
    <property type="term" value="F:DNA-binding transcription activator activity, RNA polymerase II-specific"/>
    <property type="evidence" value="ECO:0007669"/>
    <property type="project" value="InterPro"/>
</dbReference>
<name>A0A914QE17_9BILA</name>